<evidence type="ECO:0000256" key="5">
    <source>
        <dbReference type="ARBA" id="ARBA00023002"/>
    </source>
</evidence>
<feature type="domain" description="Intradiol ring-cleavage dioxygenases" evidence="7">
    <location>
        <begin position="102"/>
        <end position="266"/>
    </location>
</feature>
<dbReference type="Gene3D" id="2.60.130.10">
    <property type="entry name" value="Aromatic compound dioxygenase"/>
    <property type="match status" value="1"/>
</dbReference>
<evidence type="ECO:0000256" key="1">
    <source>
        <dbReference type="ARBA" id="ARBA00001965"/>
    </source>
</evidence>
<dbReference type="PATRIC" id="fig|1114964.3.peg.507"/>
<evidence type="ECO:0000256" key="2">
    <source>
        <dbReference type="ARBA" id="ARBA00007825"/>
    </source>
</evidence>
<dbReference type="EMBL" id="ATIB01000024">
    <property type="protein sequence ID" value="EQB05643.1"/>
    <property type="molecule type" value="Genomic_DNA"/>
</dbReference>
<protein>
    <recommendedName>
        <fullName evidence="11">Intradiol ring-cleavage dioxygenases domain-containing protein</fullName>
    </recommendedName>
</protein>
<dbReference type="Proteomes" id="UP000015524">
    <property type="component" value="Unassembled WGS sequence"/>
</dbReference>
<comment type="caution">
    <text evidence="9">The sequence shown here is derived from an EMBL/GenBank/DDBJ whole genome shotgun (WGS) entry which is preliminary data.</text>
</comment>
<dbReference type="eggNOG" id="COG3485">
    <property type="taxonomic scope" value="Bacteria"/>
</dbReference>
<keyword evidence="4" id="KW-0223">Dioxygenase</keyword>
<comment type="similarity">
    <text evidence="2">Belongs to the intradiol ring-cleavage dioxygenase family.</text>
</comment>
<evidence type="ECO:0000256" key="3">
    <source>
        <dbReference type="ARBA" id="ARBA00022723"/>
    </source>
</evidence>
<name>T0H0J1_9SPHN</name>
<dbReference type="SUPFAM" id="SSF49482">
    <property type="entry name" value="Aromatic compound dioxygenase"/>
    <property type="match status" value="1"/>
</dbReference>
<dbReference type="GO" id="GO:0008199">
    <property type="term" value="F:ferric iron binding"/>
    <property type="evidence" value="ECO:0007669"/>
    <property type="project" value="InterPro"/>
</dbReference>
<dbReference type="PANTHER" id="PTHR33711:SF7">
    <property type="entry name" value="INTRADIOL RING-CLEAVAGE DIOXYGENASES DOMAIN-CONTAINING PROTEIN-RELATED"/>
    <property type="match status" value="1"/>
</dbReference>
<evidence type="ECO:0000259" key="7">
    <source>
        <dbReference type="Pfam" id="PF00775"/>
    </source>
</evidence>
<dbReference type="Pfam" id="PF00775">
    <property type="entry name" value="Dioxygenase_C"/>
    <property type="match status" value="1"/>
</dbReference>
<dbReference type="InterPro" id="IPR000627">
    <property type="entry name" value="Intradiol_dOase_C"/>
</dbReference>
<dbReference type="GO" id="GO:0018576">
    <property type="term" value="F:catechol 1,2-dioxygenase activity"/>
    <property type="evidence" value="ECO:0007669"/>
    <property type="project" value="InterPro"/>
</dbReference>
<dbReference type="AlphaFoldDB" id="T0H0J1"/>
<comment type="cofactor">
    <cofactor evidence="1">
        <name>Fe(3+)</name>
        <dbReference type="ChEBI" id="CHEBI:29034"/>
    </cofactor>
</comment>
<dbReference type="RefSeq" id="WP_021243520.1">
    <property type="nucleotide sequence ID" value="NZ_ATIB01000024.1"/>
</dbReference>
<gene>
    <name evidence="9" type="ORF">L485_02675</name>
</gene>
<feature type="domain" description="Catechol dioxygenase N-terminal" evidence="8">
    <location>
        <begin position="22"/>
        <end position="94"/>
    </location>
</feature>
<organism evidence="9 10">
    <name type="scientific">Sphingobium baderi LL03</name>
    <dbReference type="NCBI Taxonomy" id="1114964"/>
    <lineage>
        <taxon>Bacteria</taxon>
        <taxon>Pseudomonadati</taxon>
        <taxon>Pseudomonadota</taxon>
        <taxon>Alphaproteobacteria</taxon>
        <taxon>Sphingomonadales</taxon>
        <taxon>Sphingomonadaceae</taxon>
        <taxon>Sphingobium</taxon>
    </lineage>
</organism>
<accession>T0H0J1</accession>
<evidence type="ECO:0008006" key="11">
    <source>
        <dbReference type="Google" id="ProtNLM"/>
    </source>
</evidence>
<reference evidence="9 10" key="1">
    <citation type="journal article" date="2013" name="Genome Announc.">
        <title>Draft Genome Sequence of a Hexachlorocyclohexane-Degrading Bacterium, Sphingobium baderi Strain LL03T.</title>
        <authorList>
            <person name="Kaur J."/>
            <person name="Verma H."/>
            <person name="Tripathi C."/>
            <person name="Khurana J.P."/>
            <person name="Lal R."/>
        </authorList>
    </citation>
    <scope>NUCLEOTIDE SEQUENCE [LARGE SCALE GENOMIC DNA]</scope>
    <source>
        <strain evidence="9 10">LL03</strain>
    </source>
</reference>
<sequence length="289" mass="32188">MRNLDEFTITDEALRRIAATPDTRVKEIMTSLIRHLHDFARDVRLTEPEWLAGILFLTRTGHLCSDVRQEFILLSDTLGLSQLVVAQSHSRPENVSEQTVFGPFHVEGAPKRPSHGSDLAQGVPGEPLYVTAQVVADGHPVAGAEVDTWHADADGFYDVQDEHWSVDKAWLRAAFRTDDDGRFSFKSILPKSYPIPTDGTVGEMLAATNRSPMRPAHIHFKVEKDGFDPLITHVFAEGDEFLDSDAVFGVRGSCIGNYVRHDSGPTPFGDVLEQPFYTLDYRFTLQPVG</sequence>
<keyword evidence="6" id="KW-0408">Iron</keyword>
<keyword evidence="3" id="KW-0479">Metal-binding</keyword>
<dbReference type="InterPro" id="IPR050770">
    <property type="entry name" value="Intradiol_RC_Dioxygenase"/>
</dbReference>
<keyword evidence="5" id="KW-0560">Oxidoreductase</keyword>
<evidence type="ECO:0000313" key="10">
    <source>
        <dbReference type="Proteomes" id="UP000015524"/>
    </source>
</evidence>
<dbReference type="GO" id="GO:0009712">
    <property type="term" value="P:catechol-containing compound metabolic process"/>
    <property type="evidence" value="ECO:0007669"/>
    <property type="project" value="InterPro"/>
</dbReference>
<dbReference type="OrthoDB" id="9800887at2"/>
<evidence type="ECO:0000256" key="4">
    <source>
        <dbReference type="ARBA" id="ARBA00022964"/>
    </source>
</evidence>
<dbReference type="InterPro" id="IPR007535">
    <property type="entry name" value="Catechol_dOase_N"/>
</dbReference>
<evidence type="ECO:0000256" key="6">
    <source>
        <dbReference type="ARBA" id="ARBA00023004"/>
    </source>
</evidence>
<proteinExistence type="inferred from homology"/>
<dbReference type="Pfam" id="PF04444">
    <property type="entry name" value="Dioxygenase_N"/>
    <property type="match status" value="1"/>
</dbReference>
<keyword evidence="10" id="KW-1185">Reference proteome</keyword>
<dbReference type="InterPro" id="IPR015889">
    <property type="entry name" value="Intradiol_dOase_core"/>
</dbReference>
<dbReference type="PANTHER" id="PTHR33711">
    <property type="entry name" value="DIOXYGENASE, PUTATIVE (AFU_ORTHOLOGUE AFUA_2G02910)-RELATED"/>
    <property type="match status" value="1"/>
</dbReference>
<evidence type="ECO:0000313" key="9">
    <source>
        <dbReference type="EMBL" id="EQB05643.1"/>
    </source>
</evidence>
<evidence type="ECO:0000259" key="8">
    <source>
        <dbReference type="Pfam" id="PF04444"/>
    </source>
</evidence>